<dbReference type="Proteomes" id="UP000749559">
    <property type="component" value="Unassembled WGS sequence"/>
</dbReference>
<dbReference type="PROSITE" id="PS00478">
    <property type="entry name" value="LIM_DOMAIN_1"/>
    <property type="match status" value="1"/>
</dbReference>
<keyword evidence="7" id="KW-1185">Reference proteome</keyword>
<reference evidence="6" key="1">
    <citation type="submission" date="2022-03" db="EMBL/GenBank/DDBJ databases">
        <authorList>
            <person name="Martin C."/>
        </authorList>
    </citation>
    <scope>NUCLEOTIDE SEQUENCE</scope>
</reference>
<feature type="region of interest" description="Disordered" evidence="5">
    <location>
        <begin position="311"/>
        <end position="335"/>
    </location>
</feature>
<organism evidence="6 7">
    <name type="scientific">Owenia fusiformis</name>
    <name type="common">Polychaete worm</name>
    <dbReference type="NCBI Taxonomy" id="6347"/>
    <lineage>
        <taxon>Eukaryota</taxon>
        <taxon>Metazoa</taxon>
        <taxon>Spiralia</taxon>
        <taxon>Lophotrochozoa</taxon>
        <taxon>Annelida</taxon>
        <taxon>Polychaeta</taxon>
        <taxon>Sedentaria</taxon>
        <taxon>Canalipalpata</taxon>
        <taxon>Sabellida</taxon>
        <taxon>Oweniida</taxon>
        <taxon>Oweniidae</taxon>
        <taxon>Owenia</taxon>
    </lineage>
</organism>
<comment type="caution">
    <text evidence="6">The sequence shown here is derived from an EMBL/GenBank/DDBJ whole genome shotgun (WGS) entry which is preliminary data.</text>
</comment>
<dbReference type="InterPro" id="IPR001781">
    <property type="entry name" value="Znf_LIM"/>
</dbReference>
<dbReference type="AlphaFoldDB" id="A0A8J1Y205"/>
<dbReference type="Pfam" id="PF00412">
    <property type="entry name" value="LIM"/>
    <property type="match status" value="1"/>
</dbReference>
<dbReference type="InterPro" id="IPR056564">
    <property type="entry name" value="Ig-like_KY"/>
</dbReference>
<dbReference type="PANTHER" id="PTHR47020:SF1">
    <property type="entry name" value="HILLARIN"/>
    <property type="match status" value="1"/>
</dbReference>
<evidence type="ECO:0000313" key="7">
    <source>
        <dbReference type="Proteomes" id="UP000749559"/>
    </source>
</evidence>
<accession>A0A8J1Y205</accession>
<dbReference type="SUPFAM" id="SSF57716">
    <property type="entry name" value="Glucocorticoid receptor-like (DNA-binding domain)"/>
    <property type="match status" value="1"/>
</dbReference>
<evidence type="ECO:0000256" key="2">
    <source>
        <dbReference type="ARBA" id="ARBA00022833"/>
    </source>
</evidence>
<dbReference type="GO" id="GO:0046872">
    <property type="term" value="F:metal ion binding"/>
    <property type="evidence" value="ECO:0007669"/>
    <property type="project" value="UniProtKB-KW"/>
</dbReference>
<feature type="coiled-coil region" evidence="4">
    <location>
        <begin position="166"/>
        <end position="205"/>
    </location>
</feature>
<evidence type="ECO:0000256" key="4">
    <source>
        <dbReference type="SAM" id="Coils"/>
    </source>
</evidence>
<gene>
    <name evidence="6" type="ORF">OFUS_LOCUS917</name>
</gene>
<dbReference type="Pfam" id="PF23265">
    <property type="entry name" value="Ig-like_KY"/>
    <property type="match status" value="3"/>
</dbReference>
<keyword evidence="4" id="KW-0175">Coiled coil</keyword>
<proteinExistence type="predicted"/>
<evidence type="ECO:0000256" key="3">
    <source>
        <dbReference type="ARBA" id="ARBA00023038"/>
    </source>
</evidence>
<evidence type="ECO:0000256" key="5">
    <source>
        <dbReference type="SAM" id="MobiDB-lite"/>
    </source>
</evidence>
<dbReference type="OrthoDB" id="6129702at2759"/>
<dbReference type="InterPro" id="IPR053041">
    <property type="entry name" value="Transglut-like_Superfamily_Mod"/>
</dbReference>
<evidence type="ECO:0000313" key="6">
    <source>
        <dbReference type="EMBL" id="CAH1773301.1"/>
    </source>
</evidence>
<protein>
    <submittedName>
        <fullName evidence="6">Uncharacterized protein</fullName>
    </submittedName>
</protein>
<feature type="compositionally biased region" description="Polar residues" evidence="5">
    <location>
        <begin position="316"/>
        <end position="327"/>
    </location>
</feature>
<dbReference type="PANTHER" id="PTHR47020">
    <property type="entry name" value="HILLARIN"/>
    <property type="match status" value="1"/>
</dbReference>
<dbReference type="EMBL" id="CAIIXF020000001">
    <property type="protein sequence ID" value="CAH1773301.1"/>
    <property type="molecule type" value="Genomic_DNA"/>
</dbReference>
<keyword evidence="2" id="KW-0862">Zinc</keyword>
<dbReference type="SMART" id="SM00132">
    <property type="entry name" value="LIM"/>
    <property type="match status" value="1"/>
</dbReference>
<dbReference type="PROSITE" id="PS50023">
    <property type="entry name" value="LIM_DOMAIN_2"/>
    <property type="match status" value="1"/>
</dbReference>
<keyword evidence="1" id="KW-0479">Metal-binding</keyword>
<dbReference type="Gene3D" id="2.10.110.10">
    <property type="entry name" value="Cysteine Rich Protein"/>
    <property type="match status" value="1"/>
</dbReference>
<dbReference type="SMART" id="SM00460">
    <property type="entry name" value="TGc"/>
    <property type="match status" value="1"/>
</dbReference>
<evidence type="ECO:0000256" key="1">
    <source>
        <dbReference type="ARBA" id="ARBA00022723"/>
    </source>
</evidence>
<dbReference type="InterPro" id="IPR002931">
    <property type="entry name" value="Transglutaminase-like"/>
</dbReference>
<name>A0A8J1Y205_OWEFU</name>
<keyword evidence="3" id="KW-0440">LIM domain</keyword>
<sequence>MSMAEDLQSTLQAERGRTRLSSLFHNGPKDACYRCKQQVYQAEKIGPVKGEVWHKTCFKCSNCGQNLTLKNYQVNQTDAKDKNIYCSAHVPKVEGSKFGPDAVVIRRALTAPKAGDLINEQIHKGADKYNINADALHIKGALQSQLLQKNAFSNRFANKHNFPAVLVQKQQEIFKAQEELERLQREEEDRLYKTFQAEREQMQKELTTEIEGEWEKRLEELTARFDSEMKGKKKKVVDRKTLSSHYEREKDELQKNMTIKRQKKKQNMTLKLIAQEQEQTSDLVKKHSAQMLELIQQKKIELQRELEQELMKQQAVEEQNGQESNENANEEDEGVSELNVEDALVNMISPVPGELPPPRPASCRKSDIYTDPAIFKELDEHVFSIAEAEQASWTDLVSQLTSYCITDLEKVRSIFRWLTVKDLNVIDFEDDEEDDDTPVGLLRGIKLGTETYHVLFMRLCSFSGIPCVEIKGHSKSVGYEPGMRMRSDTFQNTWNAVLIAGDWRLVQCNWGARHLVLNKDMKKTKQEKKTKTQDKIRYQYDEHYFLTDADEFIQEFWPVDRDWQLLHNPITLEQFIDLPFVRSIFFHYGMKFEGNKHAVLYTDSKGGVEIKIKVPRIYLEDIVFHYQLRFADREFRQETEYKGAKLERFVFHSIVDDTALFSVHVPTMSDYFLEIFANRIDETNKIGDDPSAQMMPFRLKCACKFKVVCTELMGKMHPLPNCASGEWGPWKGLRHFNIRPITNRTGVLNQDNGFELQFELPRKLHFLTKLRANGVDDHILDNFVSHSVVGNIMTVRARMPQPGQYGLDIYARREDAADSHTLAHACKYLINCAHVKEPVELPVLKVDHAEKMTKDKWGPSPQFEKFGLKALSHRDPKIHLKDAGDVCIVLGVQSPVQLTYHLIREPDEDHRDHVNVVREDKKSVKFFINLSKHGHYLFAVYARKDGSRNGDQSLVNVYNYMIRYGIEDIKSATKSVQLKKSFFKR</sequence>